<keyword evidence="8" id="KW-1185">Reference proteome</keyword>
<feature type="chain" id="PRO_5046499277" evidence="5">
    <location>
        <begin position="21"/>
        <end position="319"/>
    </location>
</feature>
<reference evidence="7 8" key="1">
    <citation type="submission" date="2024-03" db="EMBL/GenBank/DDBJ databases">
        <title>Aureococcus anophagefferens CCMP1851 and Kratosvirus quantuckense: Draft genome of a second virus-susceptible host strain in the model system.</title>
        <authorList>
            <person name="Chase E."/>
            <person name="Truchon A.R."/>
            <person name="Schepens W."/>
            <person name="Wilhelm S.W."/>
        </authorList>
    </citation>
    <scope>NUCLEOTIDE SEQUENCE [LARGE SCALE GENOMIC DNA]</scope>
    <source>
        <strain evidence="7 8">CCMP1851</strain>
    </source>
</reference>
<dbReference type="PANTHER" id="PTHR31953">
    <property type="entry name" value="BETA-FRUCTOFURANOSIDASE, INSOLUBLE ISOENZYME CWINV1-RELATED"/>
    <property type="match status" value="1"/>
</dbReference>
<evidence type="ECO:0000313" key="8">
    <source>
        <dbReference type="Proteomes" id="UP001363151"/>
    </source>
</evidence>
<dbReference type="InterPro" id="IPR023296">
    <property type="entry name" value="Glyco_hydro_beta-prop_sf"/>
</dbReference>
<protein>
    <submittedName>
        <fullName evidence="7">Beta-fructofuranosidase</fullName>
    </submittedName>
</protein>
<evidence type="ECO:0000256" key="4">
    <source>
        <dbReference type="SAM" id="MobiDB-lite"/>
    </source>
</evidence>
<evidence type="ECO:0000256" key="2">
    <source>
        <dbReference type="ARBA" id="ARBA00022801"/>
    </source>
</evidence>
<keyword evidence="3" id="KW-0326">Glycosidase</keyword>
<evidence type="ECO:0000256" key="5">
    <source>
        <dbReference type="SAM" id="SignalP"/>
    </source>
</evidence>
<organism evidence="7 8">
    <name type="scientific">Aureococcus anophagefferens</name>
    <name type="common">Harmful bloom alga</name>
    <dbReference type="NCBI Taxonomy" id="44056"/>
    <lineage>
        <taxon>Eukaryota</taxon>
        <taxon>Sar</taxon>
        <taxon>Stramenopiles</taxon>
        <taxon>Ochrophyta</taxon>
        <taxon>Pelagophyceae</taxon>
        <taxon>Pelagomonadales</taxon>
        <taxon>Pelagomonadaceae</taxon>
        <taxon>Aureococcus</taxon>
    </lineage>
</organism>
<name>A0ABR1FV13_AURAN</name>
<proteinExistence type="inferred from homology"/>
<dbReference type="SUPFAM" id="SSF75005">
    <property type="entry name" value="Arabinanase/levansucrase/invertase"/>
    <property type="match status" value="1"/>
</dbReference>
<comment type="similarity">
    <text evidence="1">Belongs to the glycosyl hydrolase 32 family.</text>
</comment>
<keyword evidence="2" id="KW-0378">Hydrolase</keyword>
<dbReference type="Gene3D" id="2.115.10.20">
    <property type="entry name" value="Glycosyl hydrolase domain, family 43"/>
    <property type="match status" value="1"/>
</dbReference>
<dbReference type="EMBL" id="JBBJCI010000226">
    <property type="protein sequence ID" value="KAK7239169.1"/>
    <property type="molecule type" value="Genomic_DNA"/>
</dbReference>
<dbReference type="InterPro" id="IPR018053">
    <property type="entry name" value="Glyco_hydro_32_AS"/>
</dbReference>
<dbReference type="InterPro" id="IPR001362">
    <property type="entry name" value="Glyco_hydro_32"/>
</dbReference>
<sequence length="319" mass="33977">MGCLMLRQLLCCAALRRGLAQGDAYARRMQPRYHVAPERNWLNDPNGLAQVDGVYHVFFQHNERAPTWGNIVWGHATSTDLARWTREPPILRDPPPYEAGGAWSGSLARVGGRLAALYTCVDGARANRQCAAFPEDATLTRWVRAVENPVVAAPPPGVPGSLFRDPTEAFAWRGRTYAGVGASLDGRGAVLLYEAASATNWTYAGPLWRAPPPPPGCRGWTDGPRCASMMVECPDLFALGGDRYALKASLGGRLRRDVVLVGTMSGDPPAFAPGGAAPRAAAAASGPRPTPRRTPNSGRASTAAAPTRRRVSRTTAAGA</sequence>
<feature type="domain" description="Glycosyl hydrolase family 32 N-terminal" evidence="6">
    <location>
        <begin position="34"/>
        <end position="250"/>
    </location>
</feature>
<feature type="region of interest" description="Disordered" evidence="4">
    <location>
        <begin position="270"/>
        <end position="319"/>
    </location>
</feature>
<evidence type="ECO:0000256" key="1">
    <source>
        <dbReference type="ARBA" id="ARBA00009902"/>
    </source>
</evidence>
<dbReference type="SMART" id="SM00640">
    <property type="entry name" value="Glyco_32"/>
    <property type="match status" value="1"/>
</dbReference>
<feature type="compositionally biased region" description="Low complexity" evidence="4">
    <location>
        <begin position="270"/>
        <end position="306"/>
    </location>
</feature>
<evidence type="ECO:0000256" key="3">
    <source>
        <dbReference type="ARBA" id="ARBA00023295"/>
    </source>
</evidence>
<dbReference type="Proteomes" id="UP001363151">
    <property type="component" value="Unassembled WGS sequence"/>
</dbReference>
<dbReference type="PROSITE" id="PS00609">
    <property type="entry name" value="GLYCOSYL_HYDROL_F32"/>
    <property type="match status" value="1"/>
</dbReference>
<dbReference type="InterPro" id="IPR050551">
    <property type="entry name" value="Fructan_Metab_Enzymes"/>
</dbReference>
<feature type="signal peptide" evidence="5">
    <location>
        <begin position="1"/>
        <end position="20"/>
    </location>
</feature>
<dbReference type="CDD" id="cd08996">
    <property type="entry name" value="GH32_FFase"/>
    <property type="match status" value="1"/>
</dbReference>
<accession>A0ABR1FV13</accession>
<dbReference type="InterPro" id="IPR013148">
    <property type="entry name" value="Glyco_hydro_32_N"/>
</dbReference>
<keyword evidence="5" id="KW-0732">Signal</keyword>
<evidence type="ECO:0000259" key="6">
    <source>
        <dbReference type="Pfam" id="PF00251"/>
    </source>
</evidence>
<gene>
    <name evidence="7" type="ORF">SO694_00027378</name>
</gene>
<comment type="caution">
    <text evidence="7">The sequence shown here is derived from an EMBL/GenBank/DDBJ whole genome shotgun (WGS) entry which is preliminary data.</text>
</comment>
<evidence type="ECO:0000313" key="7">
    <source>
        <dbReference type="EMBL" id="KAK7239169.1"/>
    </source>
</evidence>
<dbReference type="Pfam" id="PF00251">
    <property type="entry name" value="Glyco_hydro_32N"/>
    <property type="match status" value="1"/>
</dbReference>